<dbReference type="EMBL" id="RJJD01000006">
    <property type="protein sequence ID" value="RNI26598.1"/>
    <property type="molecule type" value="Genomic_DNA"/>
</dbReference>
<accession>A0A3M9MPH7</accession>
<evidence type="ECO:0000313" key="2">
    <source>
        <dbReference type="Proteomes" id="UP000272117"/>
    </source>
</evidence>
<comment type="caution">
    <text evidence="1">The sequence shown here is derived from an EMBL/GenBank/DDBJ whole genome shotgun (WGS) entry which is preliminary data.</text>
</comment>
<keyword evidence="2" id="KW-1185">Reference proteome</keyword>
<dbReference type="AlphaFoldDB" id="A0A3M9MPH7"/>
<proteinExistence type="predicted"/>
<name>A0A3M9MPH7_9BACT</name>
<dbReference type="RefSeq" id="WP_123127081.1">
    <property type="nucleotide sequence ID" value="NZ_RJJD01000006.1"/>
</dbReference>
<evidence type="ECO:0000313" key="1">
    <source>
        <dbReference type="EMBL" id="RNI26598.1"/>
    </source>
</evidence>
<reference evidence="1 2" key="1">
    <citation type="submission" date="2018-11" db="EMBL/GenBank/DDBJ databases">
        <title>Rufibacter latericius sp. nov., isolated from water in Baiyang Lake.</title>
        <authorList>
            <person name="Yang Y."/>
        </authorList>
    </citation>
    <scope>NUCLEOTIDE SEQUENCE [LARGE SCALE GENOMIC DNA]</scope>
    <source>
        <strain evidence="1 2">R-22-1c-1</strain>
    </source>
</reference>
<sequence length="344" mass="39537">MTSLQKYSDQLAVFADPQEREAVAKLKKQEQEILLCSLKGTKVNMMTDRQLDTLVASVIGTGLLQLGHKNQLETKTETEIFFNSIAALLREKWGQMTEQEVRLVFKMGVRGDFKADAKEVVFLNEPNINGWFKAYKYQLKAEAHLQKQKLLMEVGRETHPRQMSMEETFELNLRRLEAEMERLSQPGEIYREFDLGNVLLSWLESLGVINLTDAEKLDILNAERKLVLAEKKMESIELTHRLSYKLFQAALETGSHASGNKYEQEAKNRARKEVFKGFVLSTVESGEDIRTLVMEQVETNQKERARLSSLDEIGMQQQVEYYLKTGNRHGLALIKEVSMQRQSA</sequence>
<dbReference type="Proteomes" id="UP000272117">
    <property type="component" value="Unassembled WGS sequence"/>
</dbReference>
<protein>
    <submittedName>
        <fullName evidence="1">Uncharacterized protein</fullName>
    </submittedName>
</protein>
<gene>
    <name evidence="1" type="ORF">EFB08_11305</name>
</gene>
<organism evidence="1 2">
    <name type="scientific">Rufibacter latericius</name>
    <dbReference type="NCBI Taxonomy" id="2487040"/>
    <lineage>
        <taxon>Bacteria</taxon>
        <taxon>Pseudomonadati</taxon>
        <taxon>Bacteroidota</taxon>
        <taxon>Cytophagia</taxon>
        <taxon>Cytophagales</taxon>
        <taxon>Hymenobacteraceae</taxon>
        <taxon>Rufibacter</taxon>
    </lineage>
</organism>